<evidence type="ECO:0000313" key="2">
    <source>
        <dbReference type="EMBL" id="MBA6156260.1"/>
    </source>
</evidence>
<feature type="signal peptide" evidence="1">
    <location>
        <begin position="1"/>
        <end position="23"/>
    </location>
</feature>
<accession>A0A839APF9</accession>
<reference evidence="2 3" key="1">
    <citation type="submission" date="2020-07" db="EMBL/GenBank/DDBJ databases">
        <title>Bacterium isolated from marine sediment.</title>
        <authorList>
            <person name="Shang D."/>
            <person name="Du Z.-J."/>
        </authorList>
    </citation>
    <scope>NUCLEOTIDE SEQUENCE [LARGE SCALE GENOMIC DNA]</scope>
    <source>
        <strain evidence="2 3">S7007</strain>
    </source>
</reference>
<name>A0A839APF9_9FLAO</name>
<dbReference type="EMBL" id="JACGLS010000002">
    <property type="protein sequence ID" value="MBA6156260.1"/>
    <property type="molecule type" value="Genomic_DNA"/>
</dbReference>
<sequence length="291" mass="32086">MKKLMSLGIILIAVITISCLSCSKNDDLLSGGETTINPGNDPNFTIIKNTDAGLTSFNRKVVVFGIDIYAVSGVEDAKLLHAANVMAQYLDNNEDGIVDNQAVMDKMLENKAFLVMWAKESDLNGMNPPAGRLGQDLGNAETNPTYVSSGFTGRFDASLEEVLHIINNAGHSYAYPQAFGQNENSELAKAMDIARGGKFLTIPSSYPADAWYTYNDSTCDYNSCQTIEYMYWALTSMFGAQATSTRLNEIQQEWKLNTRTKVEQTDKAVFALLTNPTYKMPTVLPDGTYRR</sequence>
<keyword evidence="3" id="KW-1185">Reference proteome</keyword>
<gene>
    <name evidence="2" type="ORF">H3Z83_06965</name>
</gene>
<evidence type="ECO:0000313" key="3">
    <source>
        <dbReference type="Proteomes" id="UP000563906"/>
    </source>
</evidence>
<dbReference type="Proteomes" id="UP000563906">
    <property type="component" value="Unassembled WGS sequence"/>
</dbReference>
<dbReference type="PROSITE" id="PS51257">
    <property type="entry name" value="PROKAR_LIPOPROTEIN"/>
    <property type="match status" value="1"/>
</dbReference>
<comment type="caution">
    <text evidence="2">The sequence shown here is derived from an EMBL/GenBank/DDBJ whole genome shotgun (WGS) entry which is preliminary data.</text>
</comment>
<organism evidence="2 3">
    <name type="scientific">Tenacibaculum pelagium</name>
    <dbReference type="NCBI Taxonomy" id="2759527"/>
    <lineage>
        <taxon>Bacteria</taxon>
        <taxon>Pseudomonadati</taxon>
        <taxon>Bacteroidota</taxon>
        <taxon>Flavobacteriia</taxon>
        <taxon>Flavobacteriales</taxon>
        <taxon>Flavobacteriaceae</taxon>
        <taxon>Tenacibaculum</taxon>
    </lineage>
</organism>
<proteinExistence type="predicted"/>
<evidence type="ECO:0000256" key="1">
    <source>
        <dbReference type="SAM" id="SignalP"/>
    </source>
</evidence>
<keyword evidence="1" id="KW-0732">Signal</keyword>
<dbReference type="RefSeq" id="WP_182124761.1">
    <property type="nucleotide sequence ID" value="NZ_JACGLS010000002.1"/>
</dbReference>
<protein>
    <submittedName>
        <fullName evidence="2">Uncharacterized protein</fullName>
    </submittedName>
</protein>
<feature type="chain" id="PRO_5032690395" evidence="1">
    <location>
        <begin position="24"/>
        <end position="291"/>
    </location>
</feature>
<dbReference type="AlphaFoldDB" id="A0A839APF9"/>